<proteinExistence type="predicted"/>
<organism evidence="1 2">
    <name type="scientific">Gemmiger gallinarum</name>
    <dbReference type="NCBI Taxonomy" id="2779354"/>
    <lineage>
        <taxon>Bacteria</taxon>
        <taxon>Bacillati</taxon>
        <taxon>Bacillota</taxon>
        <taxon>Clostridia</taxon>
        <taxon>Eubacteriales</taxon>
        <taxon>Gemmiger</taxon>
    </lineage>
</organism>
<sequence>MAMAEAFTAGVKPGGLTSDTEIRILLCYLVKTAAPLTRDAMQGALLQEQLVNYFEFVNALDELEDQQLIESTEKGYVITEKGAVVASTLAYDLPRSVRESAVRAVIRIQSWVHKAAQNKARIQRDGDEYRVICTIEDMGRDSFQIQLSMPDRLTAEMVKNRFISKGSLVYSQLLNLLTQPALDDAPPDAVL</sequence>
<dbReference type="InterPro" id="IPR025374">
    <property type="entry name" value="DUF4364"/>
</dbReference>
<keyword evidence="2" id="KW-1185">Reference proteome</keyword>
<dbReference type="Pfam" id="PF14277">
    <property type="entry name" value="DUF4364"/>
    <property type="match status" value="1"/>
</dbReference>
<dbReference type="Proteomes" id="UP000768567">
    <property type="component" value="Unassembled WGS sequence"/>
</dbReference>
<dbReference type="EMBL" id="JADCKC010000001">
    <property type="protein sequence ID" value="MBE5036504.1"/>
    <property type="molecule type" value="Genomic_DNA"/>
</dbReference>
<reference evidence="1 2" key="1">
    <citation type="submission" date="2020-10" db="EMBL/GenBank/DDBJ databases">
        <title>ChiBAC.</title>
        <authorList>
            <person name="Zenner C."/>
            <person name="Hitch T.C.A."/>
            <person name="Clavel T."/>
        </authorList>
    </citation>
    <scope>NUCLEOTIDE SEQUENCE [LARGE SCALE GENOMIC DNA]</scope>
    <source>
        <strain evidence="1 2">DSM 109015</strain>
    </source>
</reference>
<gene>
    <name evidence="1" type="ORF">INF35_01675</name>
</gene>
<comment type="caution">
    <text evidence="1">The sequence shown here is derived from an EMBL/GenBank/DDBJ whole genome shotgun (WGS) entry which is preliminary data.</text>
</comment>
<protein>
    <submittedName>
        <fullName evidence="1">DUF4364 family protein</fullName>
    </submittedName>
</protein>
<name>A0ABR9R077_9FIRM</name>
<evidence type="ECO:0000313" key="2">
    <source>
        <dbReference type="Proteomes" id="UP000768567"/>
    </source>
</evidence>
<accession>A0ABR9R077</accession>
<evidence type="ECO:0000313" key="1">
    <source>
        <dbReference type="EMBL" id="MBE5036504.1"/>
    </source>
</evidence>